<evidence type="ECO:0000256" key="6">
    <source>
        <dbReference type="SAM" id="Phobius"/>
    </source>
</evidence>
<protein>
    <recommendedName>
        <fullName evidence="9">Major facilitator superfamily (MFS) profile domain-containing protein</fullName>
    </recommendedName>
</protein>
<keyword evidence="5 6" id="KW-0472">Membrane</keyword>
<evidence type="ECO:0000313" key="7">
    <source>
        <dbReference type="EMBL" id="CAH8336307.1"/>
    </source>
</evidence>
<name>A0ABC8JPN7_ERUVS</name>
<feature type="transmembrane region" description="Helical" evidence="6">
    <location>
        <begin position="345"/>
        <end position="365"/>
    </location>
</feature>
<dbReference type="PANTHER" id="PTHR23504:SF119">
    <property type="entry name" value="MAJOR FACILITATOR SUPERFAMILY PROTEIN"/>
    <property type="match status" value="1"/>
</dbReference>
<evidence type="ECO:0000256" key="3">
    <source>
        <dbReference type="ARBA" id="ARBA00022692"/>
    </source>
</evidence>
<feature type="transmembrane region" description="Helical" evidence="6">
    <location>
        <begin position="47"/>
        <end position="70"/>
    </location>
</feature>
<organism evidence="7 8">
    <name type="scientific">Eruca vesicaria subsp. sativa</name>
    <name type="common">Garden rocket</name>
    <name type="synonym">Eruca sativa</name>
    <dbReference type="NCBI Taxonomy" id="29727"/>
    <lineage>
        <taxon>Eukaryota</taxon>
        <taxon>Viridiplantae</taxon>
        <taxon>Streptophyta</taxon>
        <taxon>Embryophyta</taxon>
        <taxon>Tracheophyta</taxon>
        <taxon>Spermatophyta</taxon>
        <taxon>Magnoliopsida</taxon>
        <taxon>eudicotyledons</taxon>
        <taxon>Gunneridae</taxon>
        <taxon>Pentapetalae</taxon>
        <taxon>rosids</taxon>
        <taxon>malvids</taxon>
        <taxon>Brassicales</taxon>
        <taxon>Brassicaceae</taxon>
        <taxon>Brassiceae</taxon>
        <taxon>Eruca</taxon>
    </lineage>
</organism>
<feature type="transmembrane region" description="Helical" evidence="6">
    <location>
        <begin position="12"/>
        <end position="35"/>
    </location>
</feature>
<reference evidence="7 8" key="1">
    <citation type="submission" date="2022-03" db="EMBL/GenBank/DDBJ databases">
        <authorList>
            <person name="Macdonald S."/>
            <person name="Ahmed S."/>
            <person name="Newling K."/>
        </authorList>
    </citation>
    <scope>NUCLEOTIDE SEQUENCE [LARGE SCALE GENOMIC DNA]</scope>
</reference>
<dbReference type="SUPFAM" id="SSF103473">
    <property type="entry name" value="MFS general substrate transporter"/>
    <property type="match status" value="1"/>
</dbReference>
<dbReference type="InterPro" id="IPR011701">
    <property type="entry name" value="MFS"/>
</dbReference>
<dbReference type="AlphaFoldDB" id="A0ABC8JPN7"/>
<proteinExistence type="predicted"/>
<evidence type="ECO:0000313" key="8">
    <source>
        <dbReference type="Proteomes" id="UP001642260"/>
    </source>
</evidence>
<dbReference type="PRINTS" id="PR01035">
    <property type="entry name" value="TCRTETA"/>
</dbReference>
<dbReference type="InterPro" id="IPR036259">
    <property type="entry name" value="MFS_trans_sf"/>
</dbReference>
<evidence type="ECO:0008006" key="9">
    <source>
        <dbReference type="Google" id="ProtNLM"/>
    </source>
</evidence>
<comment type="caution">
    <text evidence="7">The sequence shown here is derived from an EMBL/GenBank/DDBJ whole genome shotgun (WGS) entry which is preliminary data.</text>
</comment>
<dbReference type="InterPro" id="IPR001958">
    <property type="entry name" value="Tet-R_TetA/multi-R_MdtG-like"/>
</dbReference>
<evidence type="ECO:0000256" key="2">
    <source>
        <dbReference type="ARBA" id="ARBA00022448"/>
    </source>
</evidence>
<accession>A0ABC8JPN7</accession>
<evidence type="ECO:0000256" key="5">
    <source>
        <dbReference type="ARBA" id="ARBA00023136"/>
    </source>
</evidence>
<keyword evidence="3 6" id="KW-0812">Transmembrane</keyword>
<dbReference type="GO" id="GO:0016020">
    <property type="term" value="C:membrane"/>
    <property type="evidence" value="ECO:0007669"/>
    <property type="project" value="UniProtKB-SubCell"/>
</dbReference>
<evidence type="ECO:0000256" key="4">
    <source>
        <dbReference type="ARBA" id="ARBA00022989"/>
    </source>
</evidence>
<dbReference type="EMBL" id="CAKOAT010129932">
    <property type="protein sequence ID" value="CAH8336307.1"/>
    <property type="molecule type" value="Genomic_DNA"/>
</dbReference>
<evidence type="ECO:0000256" key="1">
    <source>
        <dbReference type="ARBA" id="ARBA00004141"/>
    </source>
</evidence>
<comment type="subcellular location">
    <subcellularLocation>
        <location evidence="1">Membrane</location>
        <topology evidence="1">Multi-pass membrane protein</topology>
    </subcellularLocation>
</comment>
<dbReference type="Pfam" id="PF07690">
    <property type="entry name" value="MFS_1"/>
    <property type="match status" value="1"/>
</dbReference>
<feature type="transmembrane region" description="Helical" evidence="6">
    <location>
        <begin position="410"/>
        <end position="429"/>
    </location>
</feature>
<gene>
    <name evidence="7" type="ORF">ERUC_LOCUS13780</name>
</gene>
<feature type="transmembrane region" description="Helical" evidence="6">
    <location>
        <begin position="145"/>
        <end position="165"/>
    </location>
</feature>
<keyword evidence="8" id="KW-1185">Reference proteome</keyword>
<feature type="transmembrane region" description="Helical" evidence="6">
    <location>
        <begin position="289"/>
        <end position="308"/>
    </location>
</feature>
<feature type="transmembrane region" description="Helical" evidence="6">
    <location>
        <begin position="82"/>
        <end position="99"/>
    </location>
</feature>
<keyword evidence="4 6" id="KW-1133">Transmembrane helix</keyword>
<keyword evidence="2" id="KW-0813">Transport</keyword>
<dbReference type="PANTHER" id="PTHR23504">
    <property type="entry name" value="MAJOR FACILITATOR SUPERFAMILY DOMAIN-CONTAINING PROTEIN 10"/>
    <property type="match status" value="1"/>
</dbReference>
<sequence length="460" mass="50289">MYEMLGGLKHMLTIAFLSSFAELLLNPVIIDVTVAAVCSDPNHSCSFAVYLTGVKQVTVGLGTMVMMPVIGNLADRYGIKTLLTLPMCLSILPPAILGYRRTTNFFYAFYIIKTLFDIICQGAVDCLSQAYVAKNAHTRKRISMFGVLAGVKSISGICATLAARVLPVASIFQVSAISSFVAVVHMLVFLKERLHDNDDSDSYDDDDRSDQEINDGNDLRMLEEPILRDAQIKTHIFTSVEDMVSLINNSTILVQALVVTFFATFSLRGMNSAFMYFLKARFGFNKNDFAELMLLSSIIGSISQLFIFPILVSAIGERRVLSTGLLMESFSAACLSLAWSPWVPYATTVLVPGVMFVMPSVCGITSRQVGSAEQGKVQGCISGVKSFAEVVAPLLYSPLTALFLSNDAPFYFPGFSLLCISLSWMIGFLQSILIKDVPTSTLNNEIRNNSNQGRASLSLD</sequence>
<dbReference type="CDD" id="cd17330">
    <property type="entry name" value="MFS_SLC46_TetA_like"/>
    <property type="match status" value="1"/>
</dbReference>
<dbReference type="Proteomes" id="UP001642260">
    <property type="component" value="Unassembled WGS sequence"/>
</dbReference>
<feature type="transmembrane region" description="Helical" evidence="6">
    <location>
        <begin position="171"/>
        <end position="190"/>
    </location>
</feature>
<dbReference type="Gene3D" id="1.20.1250.20">
    <property type="entry name" value="MFS general substrate transporter like domains"/>
    <property type="match status" value="1"/>
</dbReference>
<feature type="transmembrane region" description="Helical" evidence="6">
    <location>
        <begin position="252"/>
        <end position="277"/>
    </location>
</feature>